<dbReference type="AlphaFoldDB" id="A0A5A8CI59"/>
<evidence type="ECO:0000256" key="5">
    <source>
        <dbReference type="SAM" id="MobiDB-lite"/>
    </source>
</evidence>
<proteinExistence type="predicted"/>
<comment type="caution">
    <text evidence="7">The sequence shown here is derived from an EMBL/GenBank/DDBJ whole genome shotgun (WGS) entry which is preliminary data.</text>
</comment>
<dbReference type="InterPro" id="IPR016035">
    <property type="entry name" value="Acyl_Trfase/lysoPLipase"/>
</dbReference>
<feature type="active site" description="Proton acceptor" evidence="4">
    <location>
        <position position="605"/>
    </location>
</feature>
<evidence type="ECO:0000259" key="6">
    <source>
        <dbReference type="PROSITE" id="PS51635"/>
    </source>
</evidence>
<sequence length="906" mass="90935">MSGKPGQAKGDAEDQSRSWSWFAFSGAAPASTGGAGAEPRKTIGKLPQGRKEAARSVPAKGGAADASSSPAVGFRSSSAALPGGRDSDSGWHRAVDSSPEADTDEAERPRSSSVSGAGEAMELGEVVVHDEAEGADGRLRLVVESSRAAASASPQEGSRDGIGAGAPAQSAAGSADATSAAASGAGGSAAGAAAAAPASGEPAASTSSSYLSGSMLAVLRNVGLASAPPAPSKQPAATSGAKAAKDAPSAAGTRHQAAPPAERPAQPSAPPAGTGDSIAEYGALMDLHRAELKRDGFTLSFRKQSRPRLVPALRVPGAKPSKPAGTVAISDPDSQAAPKAPKTQRTLLQSVFWAGPPTSDVSVSADGSPASTTTGPKPASVPSSPGPAGGMHAAGLHNRLRHSARPMADMLAGGDGRHGRGLSILAMDGGGIKGLVTLESLRQIERHTGRRIHELFDLIGGTSTGGLLAMLVGVKRMPLDDIPAIYETIRDKLASATGVFSELHRFASGVIYDDKMTADLLSGILGEGRLDEVPAWPKAFVVASACNSTPAQPYLFRTYELTRAASASSEFLGTSNCLMWEAVRATSSAPTFYNPAVVGGQRFVDGGILANNPAVIALAEAAVIWPHASVSCVVSLGTGMPSSRVHTARSALEWISYIVTDLCLSSHITHAVASSLLGDGQYFRVDPPMVDVSLSEVNKDVLAKMIDSVRAFLEQEPQQRLFRRVARILTARKPRMAAAPGVTQHCAASAAGARDSAAARSAPAGGNAAAAAAAAPPPMSPLMAVASVGETPTPLDDAAASAAGLEADGVKPVFPEPAGAAAEAATTAPAERPPAAAPGTESACKPAARSAQGGEATAQPSSPDSLAESPRSPASATRQQAASPSAAEDASQPAPPAKGTGSPGAV</sequence>
<dbReference type="GO" id="GO:0016020">
    <property type="term" value="C:membrane"/>
    <property type="evidence" value="ECO:0007669"/>
    <property type="project" value="TreeGrafter"/>
</dbReference>
<gene>
    <name evidence="7" type="ORF">FNF29_04041</name>
</gene>
<accession>A0A5A8CI59</accession>
<feature type="region of interest" description="Disordered" evidence="5">
    <location>
        <begin position="358"/>
        <end position="389"/>
    </location>
</feature>
<feature type="compositionally biased region" description="Low complexity" evidence="5">
    <location>
        <begin position="190"/>
        <end position="208"/>
    </location>
</feature>
<name>A0A5A8CI59_CAFRO</name>
<feature type="region of interest" description="Disordered" evidence="5">
    <location>
        <begin position="810"/>
        <end position="906"/>
    </location>
</feature>
<feature type="compositionally biased region" description="Basic and acidic residues" evidence="5">
    <location>
        <begin position="127"/>
        <end position="141"/>
    </location>
</feature>
<feature type="region of interest" description="Disordered" evidence="5">
    <location>
        <begin position="310"/>
        <end position="343"/>
    </location>
</feature>
<dbReference type="GO" id="GO:0016042">
    <property type="term" value="P:lipid catabolic process"/>
    <property type="evidence" value="ECO:0007669"/>
    <property type="project" value="UniProtKB-UniRule"/>
</dbReference>
<dbReference type="PANTHER" id="PTHR24185:SF1">
    <property type="entry name" value="CALCIUM-INDEPENDENT PHOSPHOLIPASE A2-GAMMA"/>
    <property type="match status" value="1"/>
</dbReference>
<keyword evidence="8" id="KW-1185">Reference proteome</keyword>
<evidence type="ECO:0000313" key="8">
    <source>
        <dbReference type="Proteomes" id="UP000323011"/>
    </source>
</evidence>
<feature type="compositionally biased region" description="Polar residues" evidence="5">
    <location>
        <begin position="66"/>
        <end position="79"/>
    </location>
</feature>
<feature type="compositionally biased region" description="Basic and acidic residues" evidence="5">
    <location>
        <begin position="85"/>
        <end position="95"/>
    </location>
</feature>
<feature type="compositionally biased region" description="Low complexity" evidence="5">
    <location>
        <begin position="165"/>
        <end position="183"/>
    </location>
</feature>
<feature type="active site" description="Nucleophile" evidence="4">
    <location>
        <position position="463"/>
    </location>
</feature>
<evidence type="ECO:0000256" key="3">
    <source>
        <dbReference type="ARBA" id="ARBA00023098"/>
    </source>
</evidence>
<feature type="short sequence motif" description="DGA/G" evidence="4">
    <location>
        <begin position="605"/>
        <end position="607"/>
    </location>
</feature>
<keyword evidence="2 4" id="KW-0442">Lipid degradation</keyword>
<dbReference type="Gene3D" id="3.40.1090.10">
    <property type="entry name" value="Cytosolic phospholipase A2 catalytic domain"/>
    <property type="match status" value="1"/>
</dbReference>
<protein>
    <recommendedName>
        <fullName evidence="6">PNPLA domain-containing protein</fullName>
    </recommendedName>
</protein>
<feature type="short sequence motif" description="GXSXG" evidence="4">
    <location>
        <begin position="461"/>
        <end position="465"/>
    </location>
</feature>
<dbReference type="Proteomes" id="UP000323011">
    <property type="component" value="Unassembled WGS sequence"/>
</dbReference>
<feature type="domain" description="PNPLA" evidence="6">
    <location>
        <begin position="425"/>
        <end position="618"/>
    </location>
</feature>
<evidence type="ECO:0000256" key="1">
    <source>
        <dbReference type="ARBA" id="ARBA00022801"/>
    </source>
</evidence>
<dbReference type="GO" id="GO:0006631">
    <property type="term" value="P:fatty acid metabolic process"/>
    <property type="evidence" value="ECO:0007669"/>
    <property type="project" value="TreeGrafter"/>
</dbReference>
<feature type="region of interest" description="Disordered" evidence="5">
    <location>
        <begin position="1"/>
        <end position="208"/>
    </location>
</feature>
<feature type="compositionally biased region" description="Low complexity" evidence="5">
    <location>
        <begin position="816"/>
        <end position="830"/>
    </location>
</feature>
<dbReference type="PROSITE" id="PS51635">
    <property type="entry name" value="PNPLA"/>
    <property type="match status" value="1"/>
</dbReference>
<feature type="compositionally biased region" description="Low complexity" evidence="5">
    <location>
        <begin position="233"/>
        <end position="266"/>
    </location>
</feature>
<feature type="short sequence motif" description="GXGXXG" evidence="4">
    <location>
        <begin position="429"/>
        <end position="434"/>
    </location>
</feature>
<feature type="region of interest" description="Disordered" evidence="5">
    <location>
        <begin position="225"/>
        <end position="280"/>
    </location>
</feature>
<dbReference type="SUPFAM" id="SSF52151">
    <property type="entry name" value="FabD/lysophospholipase-like"/>
    <property type="match status" value="1"/>
</dbReference>
<evidence type="ECO:0000256" key="4">
    <source>
        <dbReference type="PROSITE-ProRule" id="PRU01161"/>
    </source>
</evidence>
<keyword evidence="3 4" id="KW-0443">Lipid metabolism</keyword>
<keyword evidence="1 4" id="KW-0378">Hydrolase</keyword>
<dbReference type="Pfam" id="PF01734">
    <property type="entry name" value="Patatin"/>
    <property type="match status" value="1"/>
</dbReference>
<dbReference type="EMBL" id="VLTN01000022">
    <property type="protein sequence ID" value="KAA0152174.1"/>
    <property type="molecule type" value="Genomic_DNA"/>
</dbReference>
<dbReference type="InterPro" id="IPR002641">
    <property type="entry name" value="PNPLA_dom"/>
</dbReference>
<reference evidence="7 8" key="1">
    <citation type="submission" date="2019-07" db="EMBL/GenBank/DDBJ databases">
        <title>Genomes of Cafeteria roenbergensis.</title>
        <authorList>
            <person name="Fischer M.G."/>
            <person name="Hackl T."/>
            <person name="Roman M."/>
        </authorList>
    </citation>
    <scope>NUCLEOTIDE SEQUENCE [LARGE SCALE GENOMIC DNA]</scope>
    <source>
        <strain evidence="7 8">BVI</strain>
    </source>
</reference>
<feature type="compositionally biased region" description="Low complexity" evidence="5">
    <location>
        <begin position="22"/>
        <end position="32"/>
    </location>
</feature>
<evidence type="ECO:0000313" key="7">
    <source>
        <dbReference type="EMBL" id="KAA0152174.1"/>
    </source>
</evidence>
<organism evidence="7 8">
    <name type="scientific">Cafeteria roenbergensis</name>
    <name type="common">Marine flagellate</name>
    <dbReference type="NCBI Taxonomy" id="33653"/>
    <lineage>
        <taxon>Eukaryota</taxon>
        <taxon>Sar</taxon>
        <taxon>Stramenopiles</taxon>
        <taxon>Bigyra</taxon>
        <taxon>Opalozoa</taxon>
        <taxon>Bicosoecida</taxon>
        <taxon>Cafeteriaceae</taxon>
        <taxon>Cafeteria</taxon>
    </lineage>
</organism>
<feature type="compositionally biased region" description="Polar residues" evidence="5">
    <location>
        <begin position="872"/>
        <end position="883"/>
    </location>
</feature>
<evidence type="ECO:0000256" key="2">
    <source>
        <dbReference type="ARBA" id="ARBA00022963"/>
    </source>
</evidence>
<dbReference type="PANTHER" id="PTHR24185">
    <property type="entry name" value="CALCIUM-INDEPENDENT PHOSPHOLIPASE A2-GAMMA"/>
    <property type="match status" value="1"/>
</dbReference>
<dbReference type="GO" id="GO:0004620">
    <property type="term" value="F:phospholipase activity"/>
    <property type="evidence" value="ECO:0007669"/>
    <property type="project" value="TreeGrafter"/>
</dbReference>